<feature type="compositionally biased region" description="Acidic residues" evidence="1">
    <location>
        <begin position="524"/>
        <end position="533"/>
    </location>
</feature>
<dbReference type="RefSeq" id="XP_028478814.1">
    <property type="nucleotide sequence ID" value="XM_028619842.1"/>
</dbReference>
<reference evidence="2 3" key="1">
    <citation type="submission" date="2018-11" db="EMBL/GenBank/DDBJ databases">
        <title>Genome sequence of Apiotrichum porosum DSM 27194.</title>
        <authorList>
            <person name="Aliyu H."/>
            <person name="Gorte O."/>
            <person name="Ochsenreither K."/>
        </authorList>
    </citation>
    <scope>NUCLEOTIDE SEQUENCE [LARGE SCALE GENOMIC DNA]</scope>
    <source>
        <strain evidence="2 3">DSM 27194</strain>
    </source>
</reference>
<feature type="compositionally biased region" description="Polar residues" evidence="1">
    <location>
        <begin position="369"/>
        <end position="378"/>
    </location>
</feature>
<feature type="compositionally biased region" description="Low complexity" evidence="1">
    <location>
        <begin position="356"/>
        <end position="368"/>
    </location>
</feature>
<dbReference type="GeneID" id="39588771"/>
<feature type="region of interest" description="Disordered" evidence="1">
    <location>
        <begin position="286"/>
        <end position="494"/>
    </location>
</feature>
<keyword evidence="3" id="KW-1185">Reference proteome</keyword>
<dbReference type="Proteomes" id="UP000279236">
    <property type="component" value="Unassembled WGS sequence"/>
</dbReference>
<feature type="compositionally biased region" description="Basic residues" evidence="1">
    <location>
        <begin position="318"/>
        <end position="331"/>
    </location>
</feature>
<evidence type="ECO:0008006" key="4">
    <source>
        <dbReference type="Google" id="ProtNLM"/>
    </source>
</evidence>
<dbReference type="AlphaFoldDB" id="A0A427Y4L6"/>
<comment type="caution">
    <text evidence="2">The sequence shown here is derived from an EMBL/GenBank/DDBJ whole genome shotgun (WGS) entry which is preliminary data.</text>
</comment>
<feature type="compositionally biased region" description="Basic and acidic residues" evidence="1">
    <location>
        <begin position="214"/>
        <end position="228"/>
    </location>
</feature>
<feature type="compositionally biased region" description="Acidic residues" evidence="1">
    <location>
        <begin position="461"/>
        <end position="477"/>
    </location>
</feature>
<feature type="region of interest" description="Disordered" evidence="1">
    <location>
        <begin position="214"/>
        <end position="261"/>
    </location>
</feature>
<feature type="compositionally biased region" description="Polar residues" evidence="1">
    <location>
        <begin position="407"/>
        <end position="418"/>
    </location>
</feature>
<organism evidence="2 3">
    <name type="scientific">Apiotrichum porosum</name>
    <dbReference type="NCBI Taxonomy" id="105984"/>
    <lineage>
        <taxon>Eukaryota</taxon>
        <taxon>Fungi</taxon>
        <taxon>Dikarya</taxon>
        <taxon>Basidiomycota</taxon>
        <taxon>Agaricomycotina</taxon>
        <taxon>Tremellomycetes</taxon>
        <taxon>Trichosporonales</taxon>
        <taxon>Trichosporonaceae</taxon>
        <taxon>Apiotrichum</taxon>
    </lineage>
</organism>
<evidence type="ECO:0000256" key="1">
    <source>
        <dbReference type="SAM" id="MobiDB-lite"/>
    </source>
</evidence>
<gene>
    <name evidence="2" type="ORF">EHS24_004228</name>
</gene>
<proteinExistence type="predicted"/>
<sequence>MEFLNPNNQPWDPNKFVLVEIYSGFQIQGTLKDASESDYGWGGSVSDTAYVNLYSVYVIGLDSNAFTGHSGKKRLTRAETWLAKVLRPCGTLAAWHVFSRPEPTKFNISVTFDSEESARRALAMSPLRCRFEDDPAFELGLDILPRTRSSWPKFIADGLHGAHALADARSLNDVLSDVTDITLPLCRPLEGLTRFERVGIPGFFRLKHKYEPRMSPEPPRLDSAERKRMWGASPAGNGPSRQSSFRPPYQPEAPPSRYESGYSAYASYSPKAPADYLMAWESEPRHGRSDSARSAGGPHRWTRDKPKPAYHAYSYGKGKGKGQFKKGKNKGKGYATPYKKAESQAAKVKKAETEGKGSANGSANGASKTTGGVTPTANRTGGGLGSSGPSGPRTSVAGGHSVPPLSVSVTAPGNSTPAHTPGHQVTPRTASSRWGMSMSPVHSLNGAKGATGSGQHQPGDLGEEDYIPLSFDEEYDEYYGPPRPPQVSPTKSAGAYDYSDEIDKIRAELDVLLDEAATKGPSEDEKDTPEVEVDVPMRYGPGAPGGRG</sequence>
<name>A0A427Y4L6_9TREE</name>
<protein>
    <recommendedName>
        <fullName evidence="4">RRM domain-containing protein</fullName>
    </recommendedName>
</protein>
<evidence type="ECO:0000313" key="3">
    <source>
        <dbReference type="Proteomes" id="UP000279236"/>
    </source>
</evidence>
<evidence type="ECO:0000313" key="2">
    <source>
        <dbReference type="EMBL" id="RSH86029.1"/>
    </source>
</evidence>
<dbReference type="EMBL" id="RSCE01000002">
    <property type="protein sequence ID" value="RSH86029.1"/>
    <property type="molecule type" value="Genomic_DNA"/>
</dbReference>
<feature type="region of interest" description="Disordered" evidence="1">
    <location>
        <begin position="516"/>
        <end position="548"/>
    </location>
</feature>
<accession>A0A427Y4L6</accession>